<keyword evidence="2" id="KW-1133">Transmembrane helix</keyword>
<name>A0ABU2NA45_9PSEU</name>
<sequence length="62" mass="7069">MWGWIAWIVVALAVWVAVAAFVGVLLGRAVRRRDRQVPEDEPVRVFPPSRPSVENPVHEQRP</sequence>
<keyword evidence="2" id="KW-0812">Transmembrane</keyword>
<evidence type="ECO:0000256" key="2">
    <source>
        <dbReference type="SAM" id="Phobius"/>
    </source>
</evidence>
<gene>
    <name evidence="3" type="ORF">RM445_14890</name>
</gene>
<feature type="compositionally biased region" description="Low complexity" evidence="1">
    <location>
        <begin position="44"/>
        <end position="53"/>
    </location>
</feature>
<proteinExistence type="predicted"/>
<evidence type="ECO:0000313" key="4">
    <source>
        <dbReference type="Proteomes" id="UP001183202"/>
    </source>
</evidence>
<keyword evidence="2" id="KW-0472">Membrane</keyword>
<dbReference type="EMBL" id="JAVREJ010000009">
    <property type="protein sequence ID" value="MDT0350816.1"/>
    <property type="molecule type" value="Genomic_DNA"/>
</dbReference>
<dbReference type="RefSeq" id="WP_311556838.1">
    <property type="nucleotide sequence ID" value="NZ_JAVREJ010000009.1"/>
</dbReference>
<protein>
    <submittedName>
        <fullName evidence="3">Uncharacterized protein</fullName>
    </submittedName>
</protein>
<keyword evidence="4" id="KW-1185">Reference proteome</keyword>
<feature type="region of interest" description="Disordered" evidence="1">
    <location>
        <begin position="36"/>
        <end position="62"/>
    </location>
</feature>
<comment type="caution">
    <text evidence="3">The sequence shown here is derived from an EMBL/GenBank/DDBJ whole genome shotgun (WGS) entry which is preliminary data.</text>
</comment>
<accession>A0ABU2NA45</accession>
<reference evidence="4" key="1">
    <citation type="submission" date="2023-07" db="EMBL/GenBank/DDBJ databases">
        <title>30 novel species of actinomycetes from the DSMZ collection.</title>
        <authorList>
            <person name="Nouioui I."/>
        </authorList>
    </citation>
    <scope>NUCLEOTIDE SEQUENCE [LARGE SCALE GENOMIC DNA]</scope>
    <source>
        <strain evidence="4">DSM 45834</strain>
    </source>
</reference>
<evidence type="ECO:0000313" key="3">
    <source>
        <dbReference type="EMBL" id="MDT0350816.1"/>
    </source>
</evidence>
<evidence type="ECO:0000256" key="1">
    <source>
        <dbReference type="SAM" id="MobiDB-lite"/>
    </source>
</evidence>
<feature type="transmembrane region" description="Helical" evidence="2">
    <location>
        <begin position="6"/>
        <end position="26"/>
    </location>
</feature>
<dbReference type="Proteomes" id="UP001183202">
    <property type="component" value="Unassembled WGS sequence"/>
</dbReference>
<organism evidence="3 4">
    <name type="scientific">Pseudonocardia charpentierae</name>
    <dbReference type="NCBI Taxonomy" id="3075545"/>
    <lineage>
        <taxon>Bacteria</taxon>
        <taxon>Bacillati</taxon>
        <taxon>Actinomycetota</taxon>
        <taxon>Actinomycetes</taxon>
        <taxon>Pseudonocardiales</taxon>
        <taxon>Pseudonocardiaceae</taxon>
        <taxon>Pseudonocardia</taxon>
    </lineage>
</organism>